<evidence type="ECO:0000313" key="3">
    <source>
        <dbReference type="Proteomes" id="UP000297861"/>
    </source>
</evidence>
<dbReference type="RefSeq" id="WP_134436513.1">
    <property type="nucleotide sequence ID" value="NZ_SOML01000006.1"/>
</dbReference>
<reference evidence="2 3" key="1">
    <citation type="submission" date="2019-03" db="EMBL/GenBank/DDBJ databases">
        <title>San Antonio Military Medical Center submission to MRSN (WRAIR), pending publication.</title>
        <authorList>
            <person name="Blyth D.M."/>
            <person name="Mccarthy S.L."/>
            <person name="Schall S.E."/>
            <person name="Stam J.A."/>
            <person name="Ong A.C."/>
            <person name="Mcgann P.T."/>
        </authorList>
    </citation>
    <scope>NUCLEOTIDE SEQUENCE [LARGE SCALE GENOMIC DNA]</scope>
    <source>
        <strain evidence="2 3">MRSN571793</strain>
    </source>
</reference>
<evidence type="ECO:0000313" key="2">
    <source>
        <dbReference type="EMBL" id="TFD96190.1"/>
    </source>
</evidence>
<dbReference type="Proteomes" id="UP000297861">
    <property type="component" value="Unassembled WGS sequence"/>
</dbReference>
<comment type="caution">
    <text evidence="2">The sequence shown here is derived from an EMBL/GenBank/DDBJ whole genome shotgun (WGS) entry which is preliminary data.</text>
</comment>
<protein>
    <submittedName>
        <fullName evidence="2">Uncharacterized protein</fullName>
    </submittedName>
</protein>
<dbReference type="EMBL" id="SOML01000006">
    <property type="protein sequence ID" value="TFD96190.1"/>
    <property type="molecule type" value="Genomic_DNA"/>
</dbReference>
<organism evidence="2 3">
    <name type="scientific">Dysgonomonas capnocytophagoides</name>
    <dbReference type="NCBI Taxonomy" id="45254"/>
    <lineage>
        <taxon>Bacteria</taxon>
        <taxon>Pseudomonadati</taxon>
        <taxon>Bacteroidota</taxon>
        <taxon>Bacteroidia</taxon>
        <taxon>Bacteroidales</taxon>
        <taxon>Dysgonomonadaceae</taxon>
        <taxon>Dysgonomonas</taxon>
    </lineage>
</organism>
<evidence type="ECO:0000256" key="1">
    <source>
        <dbReference type="SAM" id="Phobius"/>
    </source>
</evidence>
<gene>
    <name evidence="2" type="ORF">E2605_11395</name>
</gene>
<keyword evidence="3" id="KW-1185">Reference proteome</keyword>
<dbReference type="AlphaFoldDB" id="A0A4Y8L566"/>
<accession>A0A4Y8L566</accession>
<sequence length="131" mass="15574">MNKITIKLISICIILTFPACKSNKTYIPVESSRTEYINTIQRDSVHLYDSVFIKEKNDTVFYSKYKFLYRNKFITDTIIKSDSIRVPYPVIQTVEINKLTWYQKACIWVIGIILGGLLFYLFFKYRKLFTK</sequence>
<name>A0A4Y8L566_9BACT</name>
<dbReference type="OrthoDB" id="1082663at2"/>
<feature type="transmembrane region" description="Helical" evidence="1">
    <location>
        <begin position="101"/>
        <end position="123"/>
    </location>
</feature>
<keyword evidence="1" id="KW-0472">Membrane</keyword>
<keyword evidence="1" id="KW-0812">Transmembrane</keyword>
<proteinExistence type="predicted"/>
<dbReference type="STRING" id="1121485.GCA_000426485_00625"/>
<keyword evidence="1" id="KW-1133">Transmembrane helix</keyword>